<dbReference type="EMBL" id="PQVP01000002">
    <property type="protein sequence ID" value="POZ84254.1"/>
    <property type="molecule type" value="Genomic_DNA"/>
</dbReference>
<dbReference type="Proteomes" id="UP000238655">
    <property type="component" value="Chromosome 1"/>
</dbReference>
<dbReference type="AlphaFoldDB" id="A0A2S5DYT4"/>
<name>A0A2S5DYT4_9BURK</name>
<evidence type="ECO:0000313" key="2">
    <source>
        <dbReference type="Proteomes" id="UP000238655"/>
    </source>
</evidence>
<organism evidence="1 2">
    <name type="scientific">Burkholderia contaminans</name>
    <dbReference type="NCBI Taxonomy" id="488447"/>
    <lineage>
        <taxon>Bacteria</taxon>
        <taxon>Pseudomonadati</taxon>
        <taxon>Pseudomonadota</taxon>
        <taxon>Betaproteobacteria</taxon>
        <taxon>Burkholderiales</taxon>
        <taxon>Burkholderiaceae</taxon>
        <taxon>Burkholderia</taxon>
        <taxon>Burkholderia cepacia complex</taxon>
    </lineage>
</organism>
<comment type="caution">
    <text evidence="1">The sequence shown here is derived from an EMBL/GenBank/DDBJ whole genome shotgun (WGS) entry which is preliminary data.</text>
</comment>
<sequence length="142" mass="15508">MSLSYTLPSGIFSSIAFVIKDVFVTQTITLVGQKPATPIECQQLMGFGHVTVQTLPNGTKLLYLTVGASLFTAPATPENIKALAAFIPVWEMTPDCDEENPLIEVEESKGLDKARTVKRVRAAAEIDKKYKNPDNASSLDYE</sequence>
<evidence type="ECO:0000313" key="1">
    <source>
        <dbReference type="EMBL" id="POZ84254.1"/>
    </source>
</evidence>
<gene>
    <name evidence="1" type="ORF">C3743_30125</name>
</gene>
<reference evidence="1 2" key="1">
    <citation type="submission" date="2018-01" db="EMBL/GenBank/DDBJ databases">
        <title>Successful Treatment of Persistent Burkholderia cepacia Bacteremia with Ceftazidime-Avibactam.</title>
        <authorList>
            <person name="Tamma P."/>
            <person name="Fan Y."/>
            <person name="Bergman Y."/>
            <person name="Sick-Samuels A."/>
            <person name="Hsu A."/>
            <person name="Timp W."/>
            <person name="Simner P."/>
        </authorList>
    </citation>
    <scope>NUCLEOTIDE SEQUENCE [LARGE SCALE GENOMIC DNA]</scope>
    <source>
        <strain evidence="1 2">170816</strain>
    </source>
</reference>
<protein>
    <submittedName>
        <fullName evidence="1">Uncharacterized protein</fullName>
    </submittedName>
</protein>
<proteinExistence type="predicted"/>
<accession>A0A2S5DYT4</accession>